<keyword evidence="10" id="KW-0460">Magnesium</keyword>
<comment type="caution">
    <text evidence="20">The sequence shown here is derived from an EMBL/GenBank/DDBJ whole genome shotgun (WGS) entry which is preliminary data.</text>
</comment>
<name>A0A2G2YRL7_CAPAN</name>
<dbReference type="InterPro" id="IPR000484">
    <property type="entry name" value="Photo_RC_L/M"/>
</dbReference>
<feature type="transmembrane region" description="Helical" evidence="19">
    <location>
        <begin position="121"/>
        <end position="144"/>
    </location>
</feature>
<keyword evidence="6" id="KW-0597">Phosphoprotein</keyword>
<evidence type="ECO:0000313" key="21">
    <source>
        <dbReference type="Proteomes" id="UP000222542"/>
    </source>
</evidence>
<keyword evidence="17 19" id="KW-0472">Membrane</keyword>
<dbReference type="GO" id="GO:0009523">
    <property type="term" value="C:photosystem II"/>
    <property type="evidence" value="ECO:0000318"/>
    <property type="project" value="GO_Central"/>
</dbReference>
<comment type="subcellular location">
    <subcellularLocation>
        <location evidence="1">Plastid membrane</location>
        <topology evidence="1">Multi-pass membrane protein</topology>
    </subcellularLocation>
</comment>
<evidence type="ECO:0000256" key="12">
    <source>
        <dbReference type="ARBA" id="ARBA00022989"/>
    </source>
</evidence>
<dbReference type="Gramene" id="PHT72315">
    <property type="protein sequence ID" value="PHT72315"/>
    <property type="gene ID" value="T459_23100"/>
</dbReference>
<keyword evidence="9" id="KW-0479">Metal-binding</keyword>
<dbReference type="AlphaFoldDB" id="A0A2G2YRL7"/>
<evidence type="ECO:0000256" key="1">
    <source>
        <dbReference type="ARBA" id="ARBA00004446"/>
    </source>
</evidence>
<keyword evidence="8 19" id="KW-0812">Transmembrane</keyword>
<evidence type="ECO:0000256" key="4">
    <source>
        <dbReference type="ARBA" id="ARBA00022494"/>
    </source>
</evidence>
<feature type="transmembrane region" description="Helical" evidence="19">
    <location>
        <begin position="26"/>
        <end position="48"/>
    </location>
</feature>
<dbReference type="GO" id="GO:0046872">
    <property type="term" value="F:metal ion binding"/>
    <property type="evidence" value="ECO:0007669"/>
    <property type="project" value="UniProtKB-KW"/>
</dbReference>
<dbReference type="InterPro" id="IPR036854">
    <property type="entry name" value="Photo_II_D1/D2_sf"/>
</dbReference>
<keyword evidence="15" id="KW-0560">Oxidoreductase</keyword>
<evidence type="ECO:0000256" key="10">
    <source>
        <dbReference type="ARBA" id="ARBA00022842"/>
    </source>
</evidence>
<dbReference type="SUPFAM" id="SSF81483">
    <property type="entry name" value="Bacterial photosystem II reaction centre, L and M subunits"/>
    <property type="match status" value="1"/>
</dbReference>
<dbReference type="GO" id="GO:0016491">
    <property type="term" value="F:oxidoreductase activity"/>
    <property type="evidence" value="ECO:0007669"/>
    <property type="project" value="UniProtKB-KW"/>
</dbReference>
<comment type="similarity">
    <text evidence="2">Belongs to the reaction center PufL/M/PsbA/D family.</text>
</comment>
<reference evidence="20 21" key="2">
    <citation type="journal article" date="2017" name="Genome Biol.">
        <title>New reference genome sequences of hot pepper reveal the massive evolution of plant disease-resistance genes by retroduplication.</title>
        <authorList>
            <person name="Kim S."/>
            <person name="Park J."/>
            <person name="Yeom S.I."/>
            <person name="Kim Y.M."/>
            <person name="Seo E."/>
            <person name="Kim K.T."/>
            <person name="Kim M.S."/>
            <person name="Lee J.M."/>
            <person name="Cheong K."/>
            <person name="Shin H.S."/>
            <person name="Kim S.B."/>
            <person name="Han K."/>
            <person name="Lee J."/>
            <person name="Park M."/>
            <person name="Lee H.A."/>
            <person name="Lee H.Y."/>
            <person name="Lee Y."/>
            <person name="Oh S."/>
            <person name="Lee J.H."/>
            <person name="Choi E."/>
            <person name="Choi E."/>
            <person name="Lee S.E."/>
            <person name="Jeon J."/>
            <person name="Kim H."/>
            <person name="Choi G."/>
            <person name="Song H."/>
            <person name="Lee J."/>
            <person name="Lee S.C."/>
            <person name="Kwon J.K."/>
            <person name="Lee H.Y."/>
            <person name="Koo N."/>
            <person name="Hong Y."/>
            <person name="Kim R.W."/>
            <person name="Kang W.H."/>
            <person name="Huh J.H."/>
            <person name="Kang B.C."/>
            <person name="Yang T.J."/>
            <person name="Lee Y.H."/>
            <person name="Bennetzen J.L."/>
            <person name="Choi D."/>
        </authorList>
    </citation>
    <scope>NUCLEOTIDE SEQUENCE [LARGE SCALE GENOMIC DNA]</scope>
    <source>
        <strain evidence="21">cv. CM334</strain>
    </source>
</reference>
<evidence type="ECO:0000256" key="3">
    <source>
        <dbReference type="ARBA" id="ARBA00022448"/>
    </source>
</evidence>
<evidence type="ECO:0000256" key="18">
    <source>
        <dbReference type="ARBA" id="ARBA00023276"/>
    </source>
</evidence>
<reference evidence="20 21" key="1">
    <citation type="journal article" date="2014" name="Nat. Genet.">
        <title>Genome sequence of the hot pepper provides insights into the evolution of pungency in Capsicum species.</title>
        <authorList>
            <person name="Kim S."/>
            <person name="Park M."/>
            <person name="Yeom S.I."/>
            <person name="Kim Y.M."/>
            <person name="Lee J.M."/>
            <person name="Lee H.A."/>
            <person name="Seo E."/>
            <person name="Choi J."/>
            <person name="Cheong K."/>
            <person name="Kim K.T."/>
            <person name="Jung K."/>
            <person name="Lee G.W."/>
            <person name="Oh S.K."/>
            <person name="Bae C."/>
            <person name="Kim S.B."/>
            <person name="Lee H.Y."/>
            <person name="Kim S.Y."/>
            <person name="Kim M.S."/>
            <person name="Kang B.C."/>
            <person name="Jo Y.D."/>
            <person name="Yang H.B."/>
            <person name="Jeong H.J."/>
            <person name="Kang W.H."/>
            <person name="Kwon J.K."/>
            <person name="Shin C."/>
            <person name="Lim J.Y."/>
            <person name="Park J.H."/>
            <person name="Huh J.H."/>
            <person name="Kim J.S."/>
            <person name="Kim B.D."/>
            <person name="Cohen O."/>
            <person name="Paran I."/>
            <person name="Suh M.C."/>
            <person name="Lee S.B."/>
            <person name="Kim Y.K."/>
            <person name="Shin Y."/>
            <person name="Noh S.J."/>
            <person name="Park J."/>
            <person name="Seo Y.S."/>
            <person name="Kwon S.Y."/>
            <person name="Kim H.A."/>
            <person name="Park J.M."/>
            <person name="Kim H.J."/>
            <person name="Choi S.B."/>
            <person name="Bosland P.W."/>
            <person name="Reeves G."/>
            <person name="Jo S.H."/>
            <person name="Lee B.W."/>
            <person name="Cho H.T."/>
            <person name="Choi H.S."/>
            <person name="Lee M.S."/>
            <person name="Yu Y."/>
            <person name="Do Choi Y."/>
            <person name="Park B.S."/>
            <person name="van Deynze A."/>
            <person name="Ashrafi H."/>
            <person name="Hill T."/>
            <person name="Kim W.T."/>
            <person name="Pai H.S."/>
            <person name="Ahn H.K."/>
            <person name="Yeam I."/>
            <person name="Giovannoni J.J."/>
            <person name="Rose J.K."/>
            <person name="Sorensen I."/>
            <person name="Lee S.J."/>
            <person name="Kim R.W."/>
            <person name="Choi I.Y."/>
            <person name="Choi B.S."/>
            <person name="Lim J.S."/>
            <person name="Lee Y.H."/>
            <person name="Choi D."/>
        </authorList>
    </citation>
    <scope>NUCLEOTIDE SEQUENCE [LARGE SCALE GENOMIC DNA]</scope>
    <source>
        <strain evidence="21">cv. CM334</strain>
    </source>
</reference>
<evidence type="ECO:0000256" key="5">
    <source>
        <dbReference type="ARBA" id="ARBA00022531"/>
    </source>
</evidence>
<accession>A0A2G2YRL7</accession>
<keyword evidence="3" id="KW-0813">Transport</keyword>
<dbReference type="Gene3D" id="1.20.85.10">
    <property type="entry name" value="Photosystem II protein D1-like"/>
    <property type="match status" value="1"/>
</dbReference>
<evidence type="ECO:0000256" key="16">
    <source>
        <dbReference type="ARBA" id="ARBA00023004"/>
    </source>
</evidence>
<keyword evidence="12 19" id="KW-1133">Transmembrane helix</keyword>
<dbReference type="PANTHER" id="PTHR33149">
    <property type="entry name" value="PHOTOSYSTEM II PROTEIN D1"/>
    <property type="match status" value="1"/>
</dbReference>
<evidence type="ECO:0000313" key="20">
    <source>
        <dbReference type="EMBL" id="PHT72315.1"/>
    </source>
</evidence>
<dbReference type="EMBL" id="AYRZ02000009">
    <property type="protein sequence ID" value="PHT72315.1"/>
    <property type="molecule type" value="Genomic_DNA"/>
</dbReference>
<evidence type="ECO:0000256" key="11">
    <source>
        <dbReference type="ARBA" id="ARBA00022982"/>
    </source>
</evidence>
<keyword evidence="5" id="KW-0602">Photosynthesis</keyword>
<evidence type="ECO:0000256" key="6">
    <source>
        <dbReference type="ARBA" id="ARBA00022553"/>
    </source>
</evidence>
<evidence type="ECO:0000256" key="17">
    <source>
        <dbReference type="ARBA" id="ARBA00023136"/>
    </source>
</evidence>
<dbReference type="Pfam" id="PF00124">
    <property type="entry name" value="Photo_RC"/>
    <property type="match status" value="1"/>
</dbReference>
<dbReference type="InterPro" id="IPR055266">
    <property type="entry name" value="D1/D2"/>
</dbReference>
<keyword evidence="18" id="KW-0604">Photosystem II</keyword>
<evidence type="ECO:0000256" key="15">
    <source>
        <dbReference type="ARBA" id="ARBA00023002"/>
    </source>
</evidence>
<protein>
    <submittedName>
        <fullName evidence="20">Photosystem II protein D1</fullName>
    </submittedName>
</protein>
<keyword evidence="16" id="KW-0408">Iron</keyword>
<dbReference type="PANTHER" id="PTHR33149:SF56">
    <property type="entry name" value="Q(B) PROTEIN, PUTATIVE-RELATED"/>
    <property type="match status" value="1"/>
</dbReference>
<keyword evidence="11" id="KW-0249">Electron transport</keyword>
<keyword evidence="14" id="KW-0157">Chromophore</keyword>
<evidence type="ECO:0000256" key="13">
    <source>
        <dbReference type="ARBA" id="ARBA00022990"/>
    </source>
</evidence>
<dbReference type="GO" id="GO:0042170">
    <property type="term" value="C:plastid membrane"/>
    <property type="evidence" value="ECO:0007669"/>
    <property type="project" value="UniProtKB-SubCell"/>
</dbReference>
<dbReference type="STRING" id="4072.A0A2G2YRL7"/>
<evidence type="ECO:0000256" key="2">
    <source>
        <dbReference type="ARBA" id="ARBA00008204"/>
    </source>
</evidence>
<keyword evidence="13" id="KW-0007">Acetylation</keyword>
<feature type="transmembrane region" description="Helical" evidence="19">
    <location>
        <begin position="150"/>
        <end position="166"/>
    </location>
</feature>
<keyword evidence="7" id="KW-0934">Plastid</keyword>
<sequence>MPLGNSGTFNFMIVFQAEHNIFMHPFHMLGIAGVFSSSLFSVMHGYLVSSSLIWKTTKNEFVNEGYRFGQDEETYNIVATHGYFGRLIFQYASFNNSRSFYFFLELYMWCYRQHINTYHDIQVCTSLYIMCMLLDFGCFSLFIWINRSPIWISTLFSIIPILWYIFKTSLRLIFTYRREFLDAILRENIADFCIKFQP</sequence>
<evidence type="ECO:0000256" key="7">
    <source>
        <dbReference type="ARBA" id="ARBA00022640"/>
    </source>
</evidence>
<dbReference type="Proteomes" id="UP000222542">
    <property type="component" value="Unassembled WGS sequence"/>
</dbReference>
<keyword evidence="4" id="KW-0148">Chlorophyll</keyword>
<proteinExistence type="inferred from homology"/>
<organism evidence="20 21">
    <name type="scientific">Capsicum annuum</name>
    <name type="common">Capsicum pepper</name>
    <dbReference type="NCBI Taxonomy" id="4072"/>
    <lineage>
        <taxon>Eukaryota</taxon>
        <taxon>Viridiplantae</taxon>
        <taxon>Streptophyta</taxon>
        <taxon>Embryophyta</taxon>
        <taxon>Tracheophyta</taxon>
        <taxon>Spermatophyta</taxon>
        <taxon>Magnoliopsida</taxon>
        <taxon>eudicotyledons</taxon>
        <taxon>Gunneridae</taxon>
        <taxon>Pentapetalae</taxon>
        <taxon>asterids</taxon>
        <taxon>lamiids</taxon>
        <taxon>Solanales</taxon>
        <taxon>Solanaceae</taxon>
        <taxon>Solanoideae</taxon>
        <taxon>Capsiceae</taxon>
        <taxon>Capsicum</taxon>
    </lineage>
</organism>
<evidence type="ECO:0000256" key="8">
    <source>
        <dbReference type="ARBA" id="ARBA00022692"/>
    </source>
</evidence>
<dbReference type="GO" id="GO:0016168">
    <property type="term" value="F:chlorophyll binding"/>
    <property type="evidence" value="ECO:0007669"/>
    <property type="project" value="UniProtKB-KW"/>
</dbReference>
<evidence type="ECO:0000256" key="19">
    <source>
        <dbReference type="SAM" id="Phobius"/>
    </source>
</evidence>
<dbReference type="GO" id="GO:0009772">
    <property type="term" value="P:photosynthetic electron transport in photosystem II"/>
    <property type="evidence" value="ECO:0007669"/>
    <property type="project" value="InterPro"/>
</dbReference>
<keyword evidence="21" id="KW-1185">Reference proteome</keyword>
<evidence type="ECO:0000256" key="9">
    <source>
        <dbReference type="ARBA" id="ARBA00022723"/>
    </source>
</evidence>
<gene>
    <name evidence="20" type="ORF">T459_23100</name>
</gene>
<evidence type="ECO:0000256" key="14">
    <source>
        <dbReference type="ARBA" id="ARBA00022991"/>
    </source>
</evidence>